<dbReference type="EMBL" id="CP000141">
    <property type="protein sequence ID" value="ABB14405.1"/>
    <property type="molecule type" value="Genomic_DNA"/>
</dbReference>
<proteinExistence type="predicted"/>
<gene>
    <name evidence="1" type="ordered locus">CHY_1771</name>
</gene>
<dbReference type="Proteomes" id="UP000002706">
    <property type="component" value="Chromosome"/>
</dbReference>
<dbReference type="InParanoid" id="Q3AB93"/>
<reference evidence="1 2" key="1">
    <citation type="journal article" date="2005" name="PLoS Genet.">
        <title>Life in hot carbon monoxide: the complete genome sequence of Carboxydothermus hydrogenoformans Z-2901.</title>
        <authorList>
            <person name="Wu M."/>
            <person name="Ren Q."/>
            <person name="Durkin A.S."/>
            <person name="Daugherty S.C."/>
            <person name="Brinkac L.M."/>
            <person name="Dodson R.J."/>
            <person name="Madupu R."/>
            <person name="Sullivan S.A."/>
            <person name="Kolonay J.F."/>
            <person name="Haft D.H."/>
            <person name="Nelson W.C."/>
            <person name="Tallon L.J."/>
            <person name="Jones K.M."/>
            <person name="Ulrich L.E."/>
            <person name="Gonzalez J.M."/>
            <person name="Zhulin I.B."/>
            <person name="Robb F.T."/>
            <person name="Eisen J.A."/>
        </authorList>
    </citation>
    <scope>NUCLEOTIDE SEQUENCE [LARGE SCALE GENOMIC DNA]</scope>
    <source>
        <strain evidence="2">ATCC BAA-161 / DSM 6008 / Z-2901</strain>
    </source>
</reference>
<dbReference type="STRING" id="246194.CHY_1771"/>
<name>Q3AB93_CARHZ</name>
<accession>Q3AB93</accession>
<protein>
    <submittedName>
        <fullName evidence="1">Uncharacterized protein</fullName>
    </submittedName>
</protein>
<sequence>MCYNVKEIKAFSQKEWVFPLFLVSNSSLREKY</sequence>
<evidence type="ECO:0000313" key="1">
    <source>
        <dbReference type="EMBL" id="ABB14405.1"/>
    </source>
</evidence>
<evidence type="ECO:0000313" key="2">
    <source>
        <dbReference type="Proteomes" id="UP000002706"/>
    </source>
</evidence>
<organism evidence="1 2">
    <name type="scientific">Carboxydothermus hydrogenoformans (strain ATCC BAA-161 / DSM 6008 / Z-2901)</name>
    <dbReference type="NCBI Taxonomy" id="246194"/>
    <lineage>
        <taxon>Bacteria</taxon>
        <taxon>Bacillati</taxon>
        <taxon>Bacillota</taxon>
        <taxon>Clostridia</taxon>
        <taxon>Thermoanaerobacterales</taxon>
        <taxon>Thermoanaerobacteraceae</taxon>
        <taxon>Carboxydothermus</taxon>
    </lineage>
</organism>
<keyword evidence="2" id="KW-1185">Reference proteome</keyword>
<dbReference type="KEGG" id="chy:CHY_1771"/>
<dbReference type="AlphaFoldDB" id="Q3AB93"/>
<dbReference type="HOGENOM" id="CLU_3388679_0_0_9"/>